<evidence type="ECO:0000313" key="2">
    <source>
        <dbReference type="EMBL" id="ADD93988.1"/>
    </source>
</evidence>
<protein>
    <recommendedName>
        <fullName evidence="1">Transcription regulator TrmB N-terminal domain-containing protein</fullName>
    </recommendedName>
</protein>
<dbReference type="Gene3D" id="1.10.10.10">
    <property type="entry name" value="Winged helix-like DNA-binding domain superfamily/Winged helix DNA-binding domain"/>
    <property type="match status" value="1"/>
</dbReference>
<evidence type="ECO:0000259" key="1">
    <source>
        <dbReference type="Pfam" id="PF01978"/>
    </source>
</evidence>
<dbReference type="InterPro" id="IPR002831">
    <property type="entry name" value="Tscrpt_reg_TrmB_N"/>
</dbReference>
<dbReference type="InterPro" id="IPR036388">
    <property type="entry name" value="WH-like_DNA-bd_sf"/>
</dbReference>
<accession>D6PE37</accession>
<dbReference type="InterPro" id="IPR051797">
    <property type="entry name" value="TrmB-like"/>
</dbReference>
<feature type="domain" description="Transcription regulator TrmB N-terminal" evidence="1">
    <location>
        <begin position="8"/>
        <end position="69"/>
    </location>
</feature>
<dbReference type="Pfam" id="PF01978">
    <property type="entry name" value="TrmB"/>
    <property type="match status" value="1"/>
</dbReference>
<dbReference type="EMBL" id="GU943008">
    <property type="protein sequence ID" value="ADD93988.1"/>
    <property type="molecule type" value="Genomic_DNA"/>
</dbReference>
<dbReference type="InterPro" id="IPR036390">
    <property type="entry name" value="WH_DNA-bd_sf"/>
</dbReference>
<dbReference type="SUPFAM" id="SSF46785">
    <property type="entry name" value="Winged helix' DNA-binding domain"/>
    <property type="match status" value="1"/>
</dbReference>
<reference evidence="2" key="1">
    <citation type="journal article" date="2010" name="ISME J.">
        <title>Metagenome of the Mediterranean deep chlorophyll maximum studied by direct and fosmid library 454 pyrosequencing.</title>
        <authorList>
            <person name="Ghai R."/>
            <person name="Martin-Cuadrado A.B."/>
            <person name="Molto A.G."/>
            <person name="Heredia I.G."/>
            <person name="Cabrera R."/>
            <person name="Martin J."/>
            <person name="Verdu M."/>
            <person name="Deschamps P."/>
            <person name="Moreira D."/>
            <person name="Lopez-Garcia P."/>
            <person name="Mira A."/>
            <person name="Rodriguez-Valera F."/>
        </authorList>
    </citation>
    <scope>NUCLEOTIDE SEQUENCE</scope>
</reference>
<dbReference type="AlphaFoldDB" id="D6PE37"/>
<organism evidence="2">
    <name type="scientific">uncultured marine bacterium MedDCM-OCT-S09-C3</name>
    <dbReference type="NCBI Taxonomy" id="743079"/>
    <lineage>
        <taxon>Bacteria</taxon>
        <taxon>environmental samples</taxon>
    </lineage>
</organism>
<proteinExistence type="predicted"/>
<dbReference type="PANTHER" id="PTHR34293:SF1">
    <property type="entry name" value="HTH-TYPE TRANSCRIPTIONAL REGULATOR TRMBL2"/>
    <property type="match status" value="1"/>
</dbReference>
<sequence>MMWDSLLNEAGLTEREVRSIMVLGNNPNMRASELAKELQTTRLDAYNSLSRLQEMGIVTATADRPMLFSSLRVDEALQHIIEMRRRQLDNLEEGFNEMSKGITEANASYEANRRQRDEPRFAVLKERSHIYRRLERMAEDTEERLVLLLGRYGILHLCRSEALETVNSVAEKGVVVQVIAQLDRRTTRFFQKLHDSIEIKHSDDLDSQGFLQDCTHVVQFLNIEENPVGRGKEDAALVIESEPFAKAQENLIDTIWEDAVQFEVAEARFSKGRIHDPLRLTIGEGSFLDSLVGALGVDDLPEHDTPFDPDAFLAAGTEVNQARQELTKGRLSNLKILGIDLARMLRQVGNRVGHELAFSLRSIENHVEFLDEMMDWWEFAGLGRLEYGIDPVFHVQVGLDHPPSEDPDVLPMWELDDGIIEGVLMTRFPKGGNVNVRRYEGSGEPDDLWRYHIIMNNEEQPAEPSA</sequence>
<name>D6PE37_9BACT</name>
<dbReference type="PANTHER" id="PTHR34293">
    <property type="entry name" value="HTH-TYPE TRANSCRIPTIONAL REGULATOR TRMBL2"/>
    <property type="match status" value="1"/>
</dbReference>